<protein>
    <submittedName>
        <fullName evidence="1">Uncharacterized protein</fullName>
    </submittedName>
</protein>
<dbReference type="AlphaFoldDB" id="A0AAV6QU77"/>
<dbReference type="Proteomes" id="UP000693946">
    <property type="component" value="Linkage Group LG3"/>
</dbReference>
<comment type="caution">
    <text evidence="1">The sequence shown here is derived from an EMBL/GenBank/DDBJ whole genome shotgun (WGS) entry which is preliminary data.</text>
</comment>
<sequence>MRVVVKCKSETTRLKNRVSVYFVFTSSLTLQPLTHLKNMELNEGLMRRSATSTSTVNYVQRTWTRLVAPKRQRRRGEVSMWQKPVSIRGSIFWKSLSPATLQGLSPDAKPLTEALAQ</sequence>
<evidence type="ECO:0000313" key="1">
    <source>
        <dbReference type="EMBL" id="KAG7496518.1"/>
    </source>
</evidence>
<gene>
    <name evidence="1" type="ORF">JOB18_020599</name>
</gene>
<accession>A0AAV6QU77</accession>
<name>A0AAV6QU77_SOLSE</name>
<keyword evidence="2" id="KW-1185">Reference proteome</keyword>
<reference evidence="1 2" key="1">
    <citation type="journal article" date="2021" name="Sci. Rep.">
        <title>Chromosome anchoring in Senegalese sole (Solea senegalensis) reveals sex-associated markers and genome rearrangements in flatfish.</title>
        <authorList>
            <person name="Guerrero-Cozar I."/>
            <person name="Gomez-Garrido J."/>
            <person name="Berbel C."/>
            <person name="Martinez-Blanch J.F."/>
            <person name="Alioto T."/>
            <person name="Claros M.G."/>
            <person name="Gagnaire P.A."/>
            <person name="Manchado M."/>
        </authorList>
    </citation>
    <scope>NUCLEOTIDE SEQUENCE [LARGE SCALE GENOMIC DNA]</scope>
    <source>
        <strain evidence="1">Sse05_10M</strain>
    </source>
</reference>
<dbReference type="EMBL" id="JAGKHQ010000015">
    <property type="protein sequence ID" value="KAG7496518.1"/>
    <property type="molecule type" value="Genomic_DNA"/>
</dbReference>
<organism evidence="1 2">
    <name type="scientific">Solea senegalensis</name>
    <name type="common">Senegalese sole</name>
    <dbReference type="NCBI Taxonomy" id="28829"/>
    <lineage>
        <taxon>Eukaryota</taxon>
        <taxon>Metazoa</taxon>
        <taxon>Chordata</taxon>
        <taxon>Craniata</taxon>
        <taxon>Vertebrata</taxon>
        <taxon>Euteleostomi</taxon>
        <taxon>Actinopterygii</taxon>
        <taxon>Neopterygii</taxon>
        <taxon>Teleostei</taxon>
        <taxon>Neoteleostei</taxon>
        <taxon>Acanthomorphata</taxon>
        <taxon>Carangaria</taxon>
        <taxon>Pleuronectiformes</taxon>
        <taxon>Pleuronectoidei</taxon>
        <taxon>Soleidae</taxon>
        <taxon>Solea</taxon>
    </lineage>
</organism>
<proteinExistence type="predicted"/>
<evidence type="ECO:0000313" key="2">
    <source>
        <dbReference type="Proteomes" id="UP000693946"/>
    </source>
</evidence>